<evidence type="ECO:0000313" key="2">
    <source>
        <dbReference type="Proteomes" id="UP001623591"/>
    </source>
</evidence>
<name>A0ABW8T144_9CLOT</name>
<proteinExistence type="predicted"/>
<dbReference type="EMBL" id="JBJHZZ010000001">
    <property type="protein sequence ID" value="MFL0245360.1"/>
    <property type="molecule type" value="Genomic_DNA"/>
</dbReference>
<evidence type="ECO:0000313" key="1">
    <source>
        <dbReference type="EMBL" id="MFL0245360.1"/>
    </source>
</evidence>
<gene>
    <name evidence="1" type="ORF">ACJDUG_00030</name>
</gene>
<keyword evidence="2" id="KW-1185">Reference proteome</keyword>
<dbReference type="InterPro" id="IPR023198">
    <property type="entry name" value="PGP-like_dom2"/>
</dbReference>
<dbReference type="Proteomes" id="UP001623591">
    <property type="component" value="Unassembled WGS sequence"/>
</dbReference>
<accession>A0ABW8T144</accession>
<protein>
    <recommendedName>
        <fullName evidence="3">Haloacid dehalogenase-like hydrolase</fullName>
    </recommendedName>
</protein>
<dbReference type="InterPro" id="IPR036412">
    <property type="entry name" value="HAD-like_sf"/>
</dbReference>
<dbReference type="Gene3D" id="1.10.150.240">
    <property type="entry name" value="Putative phosphatase, domain 2"/>
    <property type="match status" value="1"/>
</dbReference>
<evidence type="ECO:0008006" key="3">
    <source>
        <dbReference type="Google" id="ProtNLM"/>
    </source>
</evidence>
<reference evidence="1 2" key="1">
    <citation type="submission" date="2024-11" db="EMBL/GenBank/DDBJ databases">
        <authorList>
            <person name="Heng Y.C."/>
            <person name="Lim A.C.H."/>
            <person name="Lee J.K.Y."/>
            <person name="Kittelmann S."/>
        </authorList>
    </citation>
    <scope>NUCLEOTIDE SEQUENCE [LARGE SCALE GENOMIC DNA]</scope>
    <source>
        <strain evidence="1 2">WILCCON 0185</strain>
    </source>
</reference>
<sequence length="117" mass="13863">MIKNIVFDIGNVLLYFKPDEYLNSFSFDKLTKEKIFETIFKSKYWSELDRGTLSENEAIKLFSKASPELQEKIEIVMKDWIGILKPNLETVAIVKELKKKTITYFYFLIFIEVHLRG</sequence>
<dbReference type="InterPro" id="IPR023214">
    <property type="entry name" value="HAD_sf"/>
</dbReference>
<dbReference type="RefSeq" id="WP_406767830.1">
    <property type="nucleotide sequence ID" value="NZ_JBJHZZ010000001.1"/>
</dbReference>
<dbReference type="Gene3D" id="3.40.50.1000">
    <property type="entry name" value="HAD superfamily/HAD-like"/>
    <property type="match status" value="1"/>
</dbReference>
<dbReference type="SUPFAM" id="SSF56784">
    <property type="entry name" value="HAD-like"/>
    <property type="match status" value="1"/>
</dbReference>
<comment type="caution">
    <text evidence="1">The sequence shown here is derived from an EMBL/GenBank/DDBJ whole genome shotgun (WGS) entry which is preliminary data.</text>
</comment>
<organism evidence="1 2">
    <name type="scientific">Candidatus Clostridium stratigraminis</name>
    <dbReference type="NCBI Taxonomy" id="3381661"/>
    <lineage>
        <taxon>Bacteria</taxon>
        <taxon>Bacillati</taxon>
        <taxon>Bacillota</taxon>
        <taxon>Clostridia</taxon>
        <taxon>Eubacteriales</taxon>
        <taxon>Clostridiaceae</taxon>
        <taxon>Clostridium</taxon>
    </lineage>
</organism>